<feature type="compositionally biased region" description="Low complexity" evidence="1">
    <location>
        <begin position="27"/>
        <end position="42"/>
    </location>
</feature>
<dbReference type="AlphaFoldDB" id="A0A9R1LZJ3"/>
<organism evidence="2">
    <name type="scientific">Triticum aestivum</name>
    <name type="common">Wheat</name>
    <dbReference type="NCBI Taxonomy" id="4565"/>
    <lineage>
        <taxon>Eukaryota</taxon>
        <taxon>Viridiplantae</taxon>
        <taxon>Streptophyta</taxon>
        <taxon>Embryophyta</taxon>
        <taxon>Tracheophyta</taxon>
        <taxon>Spermatophyta</taxon>
        <taxon>Magnoliopsida</taxon>
        <taxon>Liliopsida</taxon>
        <taxon>Poales</taxon>
        <taxon>Poaceae</taxon>
        <taxon>BOP clade</taxon>
        <taxon>Pooideae</taxon>
        <taxon>Triticodae</taxon>
        <taxon>Triticeae</taxon>
        <taxon>Triticinae</taxon>
        <taxon>Triticum</taxon>
    </lineage>
</organism>
<feature type="region of interest" description="Disordered" evidence="1">
    <location>
        <begin position="23"/>
        <end position="42"/>
    </location>
</feature>
<dbReference type="Proteomes" id="UP000815260">
    <property type="component" value="Chromosome 7A"/>
</dbReference>
<proteinExistence type="predicted"/>
<comment type="caution">
    <text evidence="2">The sequence shown here is derived from an EMBL/GenBank/DDBJ whole genome shotgun (WGS) entry which is preliminary data.</text>
</comment>
<feature type="non-terminal residue" evidence="2">
    <location>
        <position position="42"/>
    </location>
</feature>
<accession>A0A9R1LZJ3</accession>
<name>A0A9R1LZJ3_WHEAT</name>
<protein>
    <submittedName>
        <fullName evidence="2">Uncharacterized protein</fullName>
    </submittedName>
</protein>
<dbReference type="EMBL" id="CM022229">
    <property type="protein sequence ID" value="KAF7097839.1"/>
    <property type="molecule type" value="Genomic_DNA"/>
</dbReference>
<reference evidence="2" key="1">
    <citation type="journal article" date="2017" name="Gigascience">
        <title>The first near-complete assembly of the hexaploid bread wheat genome, Triticum aestivum.</title>
        <authorList>
            <person name="Zimin A.V."/>
            <person name="Puiu D."/>
            <person name="Hall R."/>
            <person name="Kingan S."/>
            <person name="Clavijo B.J."/>
            <person name="Salzberg S.L."/>
        </authorList>
    </citation>
    <scope>NUCLEOTIDE SEQUENCE</scope>
    <source>
        <tissue evidence="2">Leaf</tissue>
    </source>
</reference>
<feature type="non-terminal residue" evidence="2">
    <location>
        <position position="1"/>
    </location>
</feature>
<reference evidence="2" key="2">
    <citation type="submission" date="2020-03" db="EMBL/GenBank/DDBJ databases">
        <title>The second near-complete assembly of the hexaploid bread wheat (Triticum aestivum) genome.</title>
        <authorList>
            <person name="Zimin A.V."/>
            <person name="Puiu D."/>
            <person name="Shumante A."/>
            <person name="Alonge M."/>
            <person name="Salzberg S.L."/>
        </authorList>
    </citation>
    <scope>NUCLEOTIDE SEQUENCE</scope>
    <source>
        <tissue evidence="2">Leaf</tissue>
    </source>
</reference>
<evidence type="ECO:0000256" key="1">
    <source>
        <dbReference type="SAM" id="MobiDB-lite"/>
    </source>
</evidence>
<gene>
    <name evidence="2" type="ORF">CFC21_099624</name>
</gene>
<evidence type="ECO:0000313" key="2">
    <source>
        <dbReference type="EMBL" id="KAF7097839.1"/>
    </source>
</evidence>
<sequence>RRRPRRGRRWWWRRAWRPWRRSRTRRGCAAGTTRSARSTTAP</sequence>